<dbReference type="AlphaFoldDB" id="A0A1M6E5D0"/>
<reference evidence="3" key="1">
    <citation type="submission" date="2016-11" db="EMBL/GenBank/DDBJ databases">
        <authorList>
            <person name="Varghese N."/>
            <person name="Submissions S."/>
        </authorList>
    </citation>
    <scope>NUCLEOTIDE SEQUENCE [LARGE SCALE GENOMIC DNA]</scope>
    <source>
        <strain evidence="3">DSM 100564</strain>
    </source>
</reference>
<name>A0A1M6E5D0_9RHOB</name>
<dbReference type="OrthoDB" id="9811399at2"/>
<dbReference type="Gene3D" id="3.20.20.140">
    <property type="entry name" value="Metal-dependent hydrolases"/>
    <property type="match status" value="1"/>
</dbReference>
<gene>
    <name evidence="2" type="ORF">SAMN05444000_103114</name>
</gene>
<evidence type="ECO:0000313" key="2">
    <source>
        <dbReference type="EMBL" id="SHI80707.1"/>
    </source>
</evidence>
<sequence length="66" mass="7036">MSSAPPIFTVNGARSLGMDHGTGALKAGKWADFIVLKEDITETPPTEMVAVFPQLTVWKGKIGHAL</sequence>
<dbReference type="Proteomes" id="UP000183982">
    <property type="component" value="Unassembled WGS sequence"/>
</dbReference>
<dbReference type="RefSeq" id="WP_073249493.1">
    <property type="nucleotide sequence ID" value="NZ_FQZQ01000003.1"/>
</dbReference>
<dbReference type="InterPro" id="IPR013108">
    <property type="entry name" value="Amidohydro_3"/>
</dbReference>
<accession>A0A1M6E5D0</accession>
<organism evidence="2 3">
    <name type="scientific">Shimia gijangensis</name>
    <dbReference type="NCBI Taxonomy" id="1470563"/>
    <lineage>
        <taxon>Bacteria</taxon>
        <taxon>Pseudomonadati</taxon>
        <taxon>Pseudomonadota</taxon>
        <taxon>Alphaproteobacteria</taxon>
        <taxon>Rhodobacterales</taxon>
        <taxon>Roseobacteraceae</taxon>
    </lineage>
</organism>
<keyword evidence="3" id="KW-1185">Reference proteome</keyword>
<dbReference type="EMBL" id="FQZQ01000003">
    <property type="protein sequence ID" value="SHI80707.1"/>
    <property type="molecule type" value="Genomic_DNA"/>
</dbReference>
<dbReference type="GO" id="GO:0016787">
    <property type="term" value="F:hydrolase activity"/>
    <property type="evidence" value="ECO:0007669"/>
    <property type="project" value="UniProtKB-KW"/>
</dbReference>
<dbReference type="Pfam" id="PF07969">
    <property type="entry name" value="Amidohydro_3"/>
    <property type="match status" value="1"/>
</dbReference>
<evidence type="ECO:0000259" key="1">
    <source>
        <dbReference type="Pfam" id="PF07969"/>
    </source>
</evidence>
<evidence type="ECO:0000313" key="3">
    <source>
        <dbReference type="Proteomes" id="UP000183982"/>
    </source>
</evidence>
<feature type="domain" description="Amidohydrolase 3" evidence="1">
    <location>
        <begin position="7"/>
        <end position="62"/>
    </location>
</feature>
<protein>
    <submittedName>
        <fullName evidence="2">Amidohydrolase family protein</fullName>
    </submittedName>
</protein>
<proteinExistence type="predicted"/>
<keyword evidence="2" id="KW-0378">Hydrolase</keyword>